<sequence>MRAAIAVFCVFLGCCTNVVFLELLVKDDPGSGNLITFSQFLFISIEGFLFTSKCGTVKPNIGIKDYFILVTMFFIANVCNNYAFDFNIPMPLHMIFRAGSLIANMIMGIVILNKKYMFSKYLSVFMITTGIALCTIVSGKEIKSLQQKNVVQVATTPWDDFFWWALGISLLTIALFVSARMGIYQEVLHSRYGKNAREALYYTHLLPLPFFLTLAPNIYDHWNFALASEPLRLPVIGVYMPSLIIYLIGNVLTQKGTSKKETRSISHIYARFAWFSGRTATMDAAKEASESEGSAAHAFGQSRRSRTRRPQTTSIRTIDRVKLLEDGVVATRTRRRSATFEAPFDYARPARRETIRAATRVVLLSRITISLIGVIAVIVRLIRILLVLRVRIMLGTVRTGQPRIRRTLDHLERILDQHISNTPRYQPRTACLGRNIAGLDLVARTAAFYSDPQRILARHCTHYLLQHLRIDRRLEAPSSRHCPIFFCHFRLVHQVPHLAAMRS</sequence>
<keyword evidence="6 9" id="KW-1133">Transmembrane helix</keyword>
<evidence type="ECO:0000256" key="5">
    <source>
        <dbReference type="ARBA" id="ARBA00022692"/>
    </source>
</evidence>
<name>A0A151X0J3_9HYME</name>
<keyword evidence="12" id="KW-1185">Reference proteome</keyword>
<evidence type="ECO:0000256" key="4">
    <source>
        <dbReference type="ARBA" id="ARBA00022597"/>
    </source>
</evidence>
<accession>A0A151X0J3</accession>
<dbReference type="GO" id="GO:0005464">
    <property type="term" value="F:UDP-xylose transmembrane transporter activity"/>
    <property type="evidence" value="ECO:0007669"/>
    <property type="project" value="TreeGrafter"/>
</dbReference>
<dbReference type="PANTHER" id="PTHR10778:SF4">
    <property type="entry name" value="NUCLEOTIDE SUGAR TRANSPORTER SLC35B4"/>
    <property type="match status" value="1"/>
</dbReference>
<gene>
    <name evidence="11" type="ORF">ALC60_07405</name>
</gene>
<keyword evidence="4" id="KW-0762">Sugar transport</keyword>
<feature type="region of interest" description="Disordered" evidence="8">
    <location>
        <begin position="286"/>
        <end position="312"/>
    </location>
</feature>
<keyword evidence="10" id="KW-0732">Signal</keyword>
<feature type="transmembrane region" description="Helical" evidence="9">
    <location>
        <begin position="231"/>
        <end position="253"/>
    </location>
</feature>
<feature type="transmembrane region" description="Helical" evidence="9">
    <location>
        <begin position="199"/>
        <end position="219"/>
    </location>
</feature>
<evidence type="ECO:0000256" key="2">
    <source>
        <dbReference type="ARBA" id="ARBA00010694"/>
    </source>
</evidence>
<comment type="similarity">
    <text evidence="2">Belongs to the nucleotide-sugar transporter family. SLC35B subfamily.</text>
</comment>
<feature type="transmembrane region" description="Helical" evidence="9">
    <location>
        <begin position="161"/>
        <end position="179"/>
    </location>
</feature>
<dbReference type="PANTHER" id="PTHR10778">
    <property type="entry name" value="SOLUTE CARRIER FAMILY 35 MEMBER B"/>
    <property type="match status" value="1"/>
</dbReference>
<feature type="chain" id="PRO_5007591586" evidence="10">
    <location>
        <begin position="22"/>
        <end position="503"/>
    </location>
</feature>
<feature type="transmembrane region" description="Helical" evidence="9">
    <location>
        <begin position="31"/>
        <end position="51"/>
    </location>
</feature>
<evidence type="ECO:0000313" key="11">
    <source>
        <dbReference type="EMBL" id="KYQ53482.1"/>
    </source>
</evidence>
<keyword evidence="5 9" id="KW-0812">Transmembrane</keyword>
<feature type="transmembrane region" description="Helical" evidence="9">
    <location>
        <begin position="121"/>
        <end position="139"/>
    </location>
</feature>
<dbReference type="GO" id="GO:0005462">
    <property type="term" value="F:UDP-N-acetylglucosamine transmembrane transporter activity"/>
    <property type="evidence" value="ECO:0007669"/>
    <property type="project" value="TreeGrafter"/>
</dbReference>
<organism evidence="11 12">
    <name type="scientific">Mycetomoellerius zeteki</name>
    <dbReference type="NCBI Taxonomy" id="64791"/>
    <lineage>
        <taxon>Eukaryota</taxon>
        <taxon>Metazoa</taxon>
        <taxon>Ecdysozoa</taxon>
        <taxon>Arthropoda</taxon>
        <taxon>Hexapoda</taxon>
        <taxon>Insecta</taxon>
        <taxon>Pterygota</taxon>
        <taxon>Neoptera</taxon>
        <taxon>Endopterygota</taxon>
        <taxon>Hymenoptera</taxon>
        <taxon>Apocrita</taxon>
        <taxon>Aculeata</taxon>
        <taxon>Formicoidea</taxon>
        <taxon>Formicidae</taxon>
        <taxon>Myrmicinae</taxon>
        <taxon>Mycetomoellerius</taxon>
    </lineage>
</organism>
<dbReference type="Pfam" id="PF08449">
    <property type="entry name" value="UAA"/>
    <property type="match status" value="1"/>
</dbReference>
<evidence type="ECO:0000313" key="12">
    <source>
        <dbReference type="Proteomes" id="UP000075809"/>
    </source>
</evidence>
<reference evidence="11 12" key="1">
    <citation type="submission" date="2015-09" db="EMBL/GenBank/DDBJ databases">
        <title>Trachymyrmex zeteki WGS genome.</title>
        <authorList>
            <person name="Nygaard S."/>
            <person name="Hu H."/>
            <person name="Boomsma J."/>
            <person name="Zhang G."/>
        </authorList>
    </citation>
    <scope>NUCLEOTIDE SEQUENCE [LARGE SCALE GENOMIC DNA]</scope>
    <source>
        <strain evidence="11">Tzet28-1</strain>
        <tissue evidence="11">Whole body</tissue>
    </source>
</reference>
<evidence type="ECO:0000256" key="8">
    <source>
        <dbReference type="SAM" id="MobiDB-lite"/>
    </source>
</evidence>
<feature type="transmembrane region" description="Helical" evidence="9">
    <location>
        <begin position="63"/>
        <end position="84"/>
    </location>
</feature>
<keyword evidence="7 9" id="KW-0472">Membrane</keyword>
<dbReference type="GO" id="GO:0000139">
    <property type="term" value="C:Golgi membrane"/>
    <property type="evidence" value="ECO:0007669"/>
    <property type="project" value="TreeGrafter"/>
</dbReference>
<keyword evidence="3" id="KW-0813">Transport</keyword>
<dbReference type="AlphaFoldDB" id="A0A151X0J3"/>
<dbReference type="InterPro" id="IPR013657">
    <property type="entry name" value="SCL35B1-4/HUT1"/>
</dbReference>
<evidence type="ECO:0000256" key="1">
    <source>
        <dbReference type="ARBA" id="ARBA00004127"/>
    </source>
</evidence>
<evidence type="ECO:0000256" key="6">
    <source>
        <dbReference type="ARBA" id="ARBA00022989"/>
    </source>
</evidence>
<evidence type="ECO:0000256" key="10">
    <source>
        <dbReference type="SAM" id="SignalP"/>
    </source>
</evidence>
<feature type="signal peptide" evidence="10">
    <location>
        <begin position="1"/>
        <end position="21"/>
    </location>
</feature>
<evidence type="ECO:0000256" key="9">
    <source>
        <dbReference type="SAM" id="Phobius"/>
    </source>
</evidence>
<dbReference type="Proteomes" id="UP000075809">
    <property type="component" value="Unassembled WGS sequence"/>
</dbReference>
<feature type="transmembrane region" description="Helical" evidence="9">
    <location>
        <begin position="361"/>
        <end position="382"/>
    </location>
</feature>
<protein>
    <submittedName>
        <fullName evidence="11">UDP-xylose and UDP-N-acetylglucosamine transporter-like protein</fullName>
    </submittedName>
</protein>
<evidence type="ECO:0000256" key="7">
    <source>
        <dbReference type="ARBA" id="ARBA00023136"/>
    </source>
</evidence>
<dbReference type="GO" id="GO:0005789">
    <property type="term" value="C:endoplasmic reticulum membrane"/>
    <property type="evidence" value="ECO:0007669"/>
    <property type="project" value="TreeGrafter"/>
</dbReference>
<proteinExistence type="inferred from homology"/>
<feature type="compositionally biased region" description="Low complexity" evidence="8">
    <location>
        <begin position="291"/>
        <end position="302"/>
    </location>
</feature>
<comment type="subcellular location">
    <subcellularLocation>
        <location evidence="1">Endomembrane system</location>
        <topology evidence="1">Multi-pass membrane protein</topology>
    </subcellularLocation>
</comment>
<dbReference type="STRING" id="64791.A0A151X0J3"/>
<feature type="transmembrane region" description="Helical" evidence="9">
    <location>
        <begin position="90"/>
        <end position="112"/>
    </location>
</feature>
<dbReference type="EMBL" id="KQ982625">
    <property type="protein sequence ID" value="KYQ53482.1"/>
    <property type="molecule type" value="Genomic_DNA"/>
</dbReference>
<evidence type="ECO:0000256" key="3">
    <source>
        <dbReference type="ARBA" id="ARBA00022448"/>
    </source>
</evidence>